<dbReference type="EMBL" id="JQAT01000002">
    <property type="protein sequence ID" value="KRN28598.1"/>
    <property type="molecule type" value="Genomic_DNA"/>
</dbReference>
<evidence type="ECO:0000313" key="5">
    <source>
        <dbReference type="Proteomes" id="UP000051751"/>
    </source>
</evidence>
<dbReference type="InterPro" id="IPR013830">
    <property type="entry name" value="SGNH_hydro"/>
</dbReference>
<reference evidence="4 5" key="1">
    <citation type="journal article" date="2015" name="Genome Announc.">
        <title>Expanding the biotechnology potential of lactobacilli through comparative genomics of 213 strains and associated genera.</title>
        <authorList>
            <person name="Sun Z."/>
            <person name="Harris H.M."/>
            <person name="McCann A."/>
            <person name="Guo C."/>
            <person name="Argimon S."/>
            <person name="Zhang W."/>
            <person name="Yang X."/>
            <person name="Jeffery I.B."/>
            <person name="Cooney J.C."/>
            <person name="Kagawa T.F."/>
            <person name="Liu W."/>
            <person name="Song Y."/>
            <person name="Salvetti E."/>
            <person name="Wrobel A."/>
            <person name="Rasinkangas P."/>
            <person name="Parkhill J."/>
            <person name="Rea M.C."/>
            <person name="O'Sullivan O."/>
            <person name="Ritari J."/>
            <person name="Douillard F.P."/>
            <person name="Paul Ross R."/>
            <person name="Yang R."/>
            <person name="Briner A.E."/>
            <person name="Felis G.E."/>
            <person name="de Vos W.M."/>
            <person name="Barrangou R."/>
            <person name="Klaenhammer T.R."/>
            <person name="Caufield P.W."/>
            <person name="Cui Y."/>
            <person name="Zhang H."/>
            <person name="O'Toole P.W."/>
        </authorList>
    </citation>
    <scope>NUCLEOTIDE SEQUENCE [LARGE SCALE GENOMIC DNA]</scope>
    <source>
        <strain evidence="2 5">ATCC BAA-66</strain>
        <strain evidence="3 4">DSM 13344</strain>
    </source>
</reference>
<name>A0A0R2FLD2_9LACO</name>
<dbReference type="Proteomes" id="UP000051751">
    <property type="component" value="Unassembled WGS sequence"/>
</dbReference>
<feature type="domain" description="SGNH hydrolase-type esterase" evidence="1">
    <location>
        <begin position="63"/>
        <end position="240"/>
    </location>
</feature>
<gene>
    <name evidence="2" type="ORF">IV38_GL000797</name>
    <name evidence="3" type="ORF">IV40_GL001056</name>
</gene>
<evidence type="ECO:0000313" key="4">
    <source>
        <dbReference type="Proteomes" id="UP000051645"/>
    </source>
</evidence>
<comment type="caution">
    <text evidence="2">The sequence shown here is derived from an EMBL/GenBank/DDBJ whole genome shotgun (WGS) entry which is preliminary data.</text>
</comment>
<sequence>MKEDWKMKKSIFKLAAVAGVGLAAYHFGPHSLKRIEKGNQPQYAPEQTTLNVDSVLYGKKIGFLGSSITYGAAAHGVSFVDYLRAEDGVLATKSAISGTTLAGNAEKSYVKRLVSDFDPEQHLDAFVCQLSTNDGRAHKQLGAITPDSQRDGFDQTTTLGAIEFICAYVQAHFDCPLVFYTCLRKPDSDYADLIQQLYQLQTKWQFQIIDLWADPVVNSVTKAAPDAMFDDAHPTQLGYEKIWTPVFEKQLSQLF</sequence>
<organism evidence="2 5">
    <name type="scientific">Lactobacillus selangorensis</name>
    <dbReference type="NCBI Taxonomy" id="81857"/>
    <lineage>
        <taxon>Bacteria</taxon>
        <taxon>Bacillati</taxon>
        <taxon>Bacillota</taxon>
        <taxon>Bacilli</taxon>
        <taxon>Lactobacillales</taxon>
        <taxon>Lactobacillaceae</taxon>
        <taxon>Lactobacillus</taxon>
    </lineage>
</organism>
<dbReference type="CDD" id="cd00229">
    <property type="entry name" value="SGNH_hydrolase"/>
    <property type="match status" value="1"/>
</dbReference>
<dbReference type="PATRIC" id="fig|81857.3.peg.799"/>
<evidence type="ECO:0000313" key="2">
    <source>
        <dbReference type="EMBL" id="KRN28598.1"/>
    </source>
</evidence>
<keyword evidence="4" id="KW-1185">Reference proteome</keyword>
<dbReference type="STRING" id="81857.IV38_GL000797"/>
<dbReference type="SUPFAM" id="SSF52266">
    <property type="entry name" value="SGNH hydrolase"/>
    <property type="match status" value="1"/>
</dbReference>
<evidence type="ECO:0000313" key="3">
    <source>
        <dbReference type="EMBL" id="KRN32992.1"/>
    </source>
</evidence>
<proteinExistence type="predicted"/>
<dbReference type="AlphaFoldDB" id="A0A0R2FLD2"/>
<protein>
    <recommendedName>
        <fullName evidence="1">SGNH hydrolase-type esterase domain-containing protein</fullName>
    </recommendedName>
</protein>
<dbReference type="InterPro" id="IPR036514">
    <property type="entry name" value="SGNH_hydro_sf"/>
</dbReference>
<dbReference type="Gene3D" id="3.40.50.1110">
    <property type="entry name" value="SGNH hydrolase"/>
    <property type="match status" value="1"/>
</dbReference>
<dbReference type="Proteomes" id="UP000051645">
    <property type="component" value="Unassembled WGS sequence"/>
</dbReference>
<evidence type="ECO:0000259" key="1">
    <source>
        <dbReference type="Pfam" id="PF13472"/>
    </source>
</evidence>
<dbReference type="EMBL" id="JQAZ01000002">
    <property type="protein sequence ID" value="KRN32992.1"/>
    <property type="molecule type" value="Genomic_DNA"/>
</dbReference>
<dbReference type="Pfam" id="PF13472">
    <property type="entry name" value="Lipase_GDSL_2"/>
    <property type="match status" value="1"/>
</dbReference>
<accession>A0A0R2FLD2</accession>